<proteinExistence type="predicted"/>
<dbReference type="SMART" id="SM01040">
    <property type="entry name" value="Bro-N"/>
    <property type="match status" value="1"/>
</dbReference>
<dbReference type="PANTHER" id="PTHR36180:SF2">
    <property type="entry name" value="BRO FAMILY PROTEIN"/>
    <property type="match status" value="1"/>
</dbReference>
<accession>A0A518V1Q3</accession>
<dbReference type="Pfam" id="PF02498">
    <property type="entry name" value="Bro-N"/>
    <property type="match status" value="1"/>
</dbReference>
<dbReference type="EMBL" id="CP033461">
    <property type="protein sequence ID" value="QDX90923.1"/>
    <property type="molecule type" value="Genomic_DNA"/>
</dbReference>
<dbReference type="GO" id="GO:0003677">
    <property type="term" value="F:DNA binding"/>
    <property type="evidence" value="ECO:0007669"/>
    <property type="project" value="InterPro"/>
</dbReference>
<evidence type="ECO:0000313" key="2">
    <source>
        <dbReference type="EMBL" id="QDX90923.1"/>
    </source>
</evidence>
<dbReference type="OrthoDB" id="9812611at2"/>
<evidence type="ECO:0000313" key="3">
    <source>
        <dbReference type="Proteomes" id="UP000319432"/>
    </source>
</evidence>
<reference evidence="2 3" key="1">
    <citation type="submission" date="2018-11" db="EMBL/GenBank/DDBJ databases">
        <title>Phylogenetic determinants of toxin gene distribution in genomes of Brevibacillus laterosporus.</title>
        <authorList>
            <person name="Glare T.R."/>
            <person name="Durrant A."/>
            <person name="Berry C."/>
            <person name="Palma L."/>
            <person name="Ormskirk M."/>
            <person name="Cox M.O."/>
        </authorList>
    </citation>
    <scope>NUCLEOTIDE SEQUENCE [LARGE SCALE GENOMIC DNA]</scope>
    <source>
        <strain evidence="2 3">1821L</strain>
        <plasmid evidence="2 3">p1821L01</plasmid>
    </source>
</reference>
<keyword evidence="2" id="KW-0614">Plasmid</keyword>
<protein>
    <submittedName>
        <fullName evidence="2">Toxin-antitoxin system, toxin component, Bro family protein</fullName>
    </submittedName>
</protein>
<dbReference type="Proteomes" id="UP000319432">
    <property type="component" value="Plasmid p1821L01"/>
</dbReference>
<dbReference type="InterPro" id="IPR005039">
    <property type="entry name" value="Ant_C"/>
</dbReference>
<gene>
    <name evidence="2" type="ORF">EEL30_00095</name>
</gene>
<dbReference type="Pfam" id="PF03374">
    <property type="entry name" value="ANT"/>
    <property type="match status" value="1"/>
</dbReference>
<organism evidence="2 3">
    <name type="scientific">Brevibacillus laterosporus</name>
    <name type="common">Bacillus laterosporus</name>
    <dbReference type="NCBI Taxonomy" id="1465"/>
    <lineage>
        <taxon>Bacteria</taxon>
        <taxon>Bacillati</taxon>
        <taxon>Bacillota</taxon>
        <taxon>Bacilli</taxon>
        <taxon>Bacillales</taxon>
        <taxon>Paenibacillaceae</taxon>
        <taxon>Brevibacillus</taxon>
    </lineage>
</organism>
<evidence type="ECO:0000259" key="1">
    <source>
        <dbReference type="PROSITE" id="PS51750"/>
    </source>
</evidence>
<sequence>MPLIIFMEVLQMKNLENVFKYNHQEVRIIVIKNEPWFVAKDLCKILEIGNITKTLSRLDDDEFTTSKVIDSIGREQETYVINESGMYSVILTSRKEEARAFKKWVTSEVLPQIRKTGMYDNQISPQPPQLPMSYKEALLALIAEVEQREKLEEQLIIQAPKVEMFETLISAGNSQTMEIVAKSFNIGRNTLFSFLRKHKILMHNNLPYQRYSNYFSVRELPIKRGEKIMNIPQTLVTAKGIEYIGKLLRDNNKIVV</sequence>
<dbReference type="PANTHER" id="PTHR36180">
    <property type="entry name" value="DNA-BINDING PROTEIN-RELATED-RELATED"/>
    <property type="match status" value="1"/>
</dbReference>
<dbReference type="PROSITE" id="PS51750">
    <property type="entry name" value="BRO_N"/>
    <property type="match status" value="1"/>
</dbReference>
<geneLocation type="plasmid" evidence="2 3">
    <name>p1821L01</name>
</geneLocation>
<name>A0A518V1Q3_BRELA</name>
<keyword evidence="3" id="KW-1185">Reference proteome</keyword>
<dbReference type="AlphaFoldDB" id="A0A518V1Q3"/>
<dbReference type="InterPro" id="IPR003497">
    <property type="entry name" value="BRO_N_domain"/>
</dbReference>
<feature type="domain" description="Bro-N" evidence="1">
    <location>
        <begin position="12"/>
        <end position="117"/>
    </location>
</feature>